<sequence>MASQIHLIRHAESVHNVSKDFSQLDPSLTQLGFQQAAQLVQTFPYSERVAVVLTSPLQRAIQTTLAAFPHVLDKCYFDPNSGYGIQNGAKLVIDPDLQERSALPCDTGSHRSTLEKAFPRLSFERLEENWQLKEGLYSADDEAVEERVRRVRRSLENLIGQLEDKEKKDVVVVTHGVFMKFVTGDLDIDLPKAGWKSYTLRKDDGNGFVLVPVEGTADRHL</sequence>
<keyword evidence="2" id="KW-1185">Reference proteome</keyword>
<dbReference type="OrthoDB" id="496981at2759"/>
<dbReference type="Proteomes" id="UP000800200">
    <property type="component" value="Unassembled WGS sequence"/>
</dbReference>
<evidence type="ECO:0000313" key="2">
    <source>
        <dbReference type="Proteomes" id="UP000800200"/>
    </source>
</evidence>
<reference evidence="1" key="1">
    <citation type="journal article" date="2020" name="Stud. Mycol.">
        <title>101 Dothideomycetes genomes: a test case for predicting lifestyles and emergence of pathogens.</title>
        <authorList>
            <person name="Haridas S."/>
            <person name="Albert R."/>
            <person name="Binder M."/>
            <person name="Bloem J."/>
            <person name="Labutti K."/>
            <person name="Salamov A."/>
            <person name="Andreopoulos B."/>
            <person name="Baker S."/>
            <person name="Barry K."/>
            <person name="Bills G."/>
            <person name="Bluhm B."/>
            <person name="Cannon C."/>
            <person name="Castanera R."/>
            <person name="Culley D."/>
            <person name="Daum C."/>
            <person name="Ezra D."/>
            <person name="Gonzalez J."/>
            <person name="Henrissat B."/>
            <person name="Kuo A."/>
            <person name="Liang C."/>
            <person name="Lipzen A."/>
            <person name="Lutzoni F."/>
            <person name="Magnuson J."/>
            <person name="Mondo S."/>
            <person name="Nolan M."/>
            <person name="Ohm R."/>
            <person name="Pangilinan J."/>
            <person name="Park H.-J."/>
            <person name="Ramirez L."/>
            <person name="Alfaro M."/>
            <person name="Sun H."/>
            <person name="Tritt A."/>
            <person name="Yoshinaga Y."/>
            <person name="Zwiers L.-H."/>
            <person name="Turgeon B."/>
            <person name="Goodwin S."/>
            <person name="Spatafora J."/>
            <person name="Crous P."/>
            <person name="Grigoriev I."/>
        </authorList>
    </citation>
    <scope>NUCLEOTIDE SEQUENCE</scope>
    <source>
        <strain evidence="1">CBS 207.26</strain>
    </source>
</reference>
<dbReference type="GO" id="GO:0005737">
    <property type="term" value="C:cytoplasm"/>
    <property type="evidence" value="ECO:0007669"/>
    <property type="project" value="TreeGrafter"/>
</dbReference>
<dbReference type="PANTHER" id="PTHR48100:SF54">
    <property type="entry name" value="PHOSPHATASE SPAC5H10.03-RELATED"/>
    <property type="match status" value="1"/>
</dbReference>
<dbReference type="InterPro" id="IPR029033">
    <property type="entry name" value="His_PPase_superfam"/>
</dbReference>
<dbReference type="SMART" id="SM00855">
    <property type="entry name" value="PGAM"/>
    <property type="match status" value="1"/>
</dbReference>
<organism evidence="1 2">
    <name type="scientific">Zopfia rhizophila CBS 207.26</name>
    <dbReference type="NCBI Taxonomy" id="1314779"/>
    <lineage>
        <taxon>Eukaryota</taxon>
        <taxon>Fungi</taxon>
        <taxon>Dikarya</taxon>
        <taxon>Ascomycota</taxon>
        <taxon>Pezizomycotina</taxon>
        <taxon>Dothideomycetes</taxon>
        <taxon>Dothideomycetes incertae sedis</taxon>
        <taxon>Zopfiaceae</taxon>
        <taxon>Zopfia</taxon>
    </lineage>
</organism>
<dbReference type="Pfam" id="PF00300">
    <property type="entry name" value="His_Phos_1"/>
    <property type="match status" value="2"/>
</dbReference>
<dbReference type="AlphaFoldDB" id="A0A6A6DAA1"/>
<proteinExistence type="predicted"/>
<dbReference type="Gene3D" id="3.40.50.1240">
    <property type="entry name" value="Phosphoglycerate mutase-like"/>
    <property type="match status" value="1"/>
</dbReference>
<accession>A0A6A6DAA1</accession>
<dbReference type="CDD" id="cd07067">
    <property type="entry name" value="HP_PGM_like"/>
    <property type="match status" value="1"/>
</dbReference>
<dbReference type="InterPro" id="IPR050275">
    <property type="entry name" value="PGM_Phosphatase"/>
</dbReference>
<dbReference type="InterPro" id="IPR013078">
    <property type="entry name" value="His_Pase_superF_clade-1"/>
</dbReference>
<dbReference type="GO" id="GO:0016791">
    <property type="term" value="F:phosphatase activity"/>
    <property type="evidence" value="ECO:0007669"/>
    <property type="project" value="TreeGrafter"/>
</dbReference>
<protein>
    <submittedName>
        <fullName evidence="1">Phosphoglycerate mutase-like protein</fullName>
    </submittedName>
</protein>
<dbReference type="SUPFAM" id="SSF53254">
    <property type="entry name" value="Phosphoglycerate mutase-like"/>
    <property type="match status" value="1"/>
</dbReference>
<name>A0A6A6DAA1_9PEZI</name>
<gene>
    <name evidence="1" type="ORF">K469DRAFT_683335</name>
</gene>
<dbReference type="EMBL" id="ML994719">
    <property type="protein sequence ID" value="KAF2175963.1"/>
    <property type="molecule type" value="Genomic_DNA"/>
</dbReference>
<evidence type="ECO:0000313" key="1">
    <source>
        <dbReference type="EMBL" id="KAF2175963.1"/>
    </source>
</evidence>
<dbReference type="PANTHER" id="PTHR48100">
    <property type="entry name" value="BROAD-SPECIFICITY PHOSPHATASE YOR283W-RELATED"/>
    <property type="match status" value="1"/>
</dbReference>